<feature type="transmembrane region" description="Helical" evidence="8">
    <location>
        <begin position="282"/>
        <end position="301"/>
    </location>
</feature>
<feature type="transmembrane region" description="Helical" evidence="8">
    <location>
        <begin position="178"/>
        <end position="199"/>
    </location>
</feature>
<feature type="transmembrane region" description="Helical" evidence="8">
    <location>
        <begin position="341"/>
        <end position="363"/>
    </location>
</feature>
<keyword evidence="3" id="KW-0813">Transport</keyword>
<dbReference type="Gene3D" id="1.50.10.150">
    <property type="entry name" value="Voltage-dependent anion channel"/>
    <property type="match status" value="1"/>
</dbReference>
<dbReference type="GO" id="GO:0005886">
    <property type="term" value="C:plasma membrane"/>
    <property type="evidence" value="ECO:0007669"/>
    <property type="project" value="UniProtKB-SubCell"/>
</dbReference>
<evidence type="ECO:0000256" key="7">
    <source>
        <dbReference type="ARBA" id="ARBA00023136"/>
    </source>
</evidence>
<accession>A0A4S9ABF2</accession>
<keyword evidence="4" id="KW-1003">Cell membrane</keyword>
<evidence type="ECO:0000256" key="4">
    <source>
        <dbReference type="ARBA" id="ARBA00022475"/>
    </source>
</evidence>
<dbReference type="GO" id="GO:0000319">
    <property type="term" value="F:sulfite transmembrane transporter activity"/>
    <property type="evidence" value="ECO:0007669"/>
    <property type="project" value="TreeGrafter"/>
</dbReference>
<reference evidence="9 10" key="1">
    <citation type="submission" date="2018-10" db="EMBL/GenBank/DDBJ databases">
        <title>Fifty Aureobasidium pullulans genomes reveal a recombining polyextremotolerant generalist.</title>
        <authorList>
            <person name="Gostincar C."/>
            <person name="Turk M."/>
            <person name="Zajc J."/>
            <person name="Gunde-Cimerman N."/>
        </authorList>
    </citation>
    <scope>NUCLEOTIDE SEQUENCE [LARGE SCALE GENOMIC DNA]</scope>
    <source>
        <strain evidence="9 10">EXF-10659</strain>
    </source>
</reference>
<dbReference type="InterPro" id="IPR051629">
    <property type="entry name" value="Sulfite_efflux_TDT"/>
</dbReference>
<keyword evidence="5 8" id="KW-0812">Transmembrane</keyword>
<dbReference type="Proteomes" id="UP000308802">
    <property type="component" value="Unassembled WGS sequence"/>
</dbReference>
<dbReference type="AlphaFoldDB" id="A0A4S9ABF2"/>
<evidence type="ECO:0000256" key="5">
    <source>
        <dbReference type="ARBA" id="ARBA00022692"/>
    </source>
</evidence>
<keyword evidence="6 8" id="KW-1133">Transmembrane helix</keyword>
<comment type="similarity">
    <text evidence="2">Belongs to the tellurite-resistance/dicarboxylate transporter (TDT) family.</text>
</comment>
<evidence type="ECO:0000256" key="2">
    <source>
        <dbReference type="ARBA" id="ARBA00008566"/>
    </source>
</evidence>
<name>A0A4S9ABF2_AURPU</name>
<comment type="caution">
    <text evidence="9">The sequence shown here is derived from an EMBL/GenBank/DDBJ whole genome shotgun (WGS) entry which is preliminary data.</text>
</comment>
<gene>
    <name evidence="9" type="ORF">D6D19_03031</name>
</gene>
<evidence type="ECO:0000256" key="6">
    <source>
        <dbReference type="ARBA" id="ARBA00022989"/>
    </source>
</evidence>
<sequence length="462" mass="51167">MAASRFSTEDTGNDHDLVIPWSYVDPTLNDEVATEQHKAHRGQQLQKRSIRHYRHATTRWGAALESFSPLWFAVCISSGGIALVLNGPFPYRGHWLVVLATILYIMEIVLFFSFLAILLAKWILYPHVAVRRALSDPDELGTYAIPPIALMTISALTITQVSEGPWGGHAFTLVGYVIWWIGVVWVFVTCVVVLTVLFYTGNQADRDMTLVFFMAPVGMATAASETGLITIHGFDMSSRLAVPQIIVGYFASGVAMFMAILLYTVYFHRLLAAGWPAPAKRAGLFILIGPCGQLATAFQLLGESANTYMRFPQYKPSAIQPPEYGTFWTQQTAQGVDGAGIFMALLLLGFDYLWFCIAIIGVVDVFVKRQATYTLTWWAIVFPTVTLTTAWLELASSMDSPTFRALVCALTIFLVIAFFVNLAFTLRGVANGSLIFGKSQLEIEEGMMKKAQDEMRSSKAEV</sequence>
<dbReference type="InterPro" id="IPR004695">
    <property type="entry name" value="SLAC1/Mae1/Ssu1/TehA"/>
</dbReference>
<keyword evidence="7 8" id="KW-0472">Membrane</keyword>
<organism evidence="9 10">
    <name type="scientific">Aureobasidium pullulans</name>
    <name type="common">Black yeast</name>
    <name type="synonym">Pullularia pullulans</name>
    <dbReference type="NCBI Taxonomy" id="5580"/>
    <lineage>
        <taxon>Eukaryota</taxon>
        <taxon>Fungi</taxon>
        <taxon>Dikarya</taxon>
        <taxon>Ascomycota</taxon>
        <taxon>Pezizomycotina</taxon>
        <taxon>Dothideomycetes</taxon>
        <taxon>Dothideomycetidae</taxon>
        <taxon>Dothideales</taxon>
        <taxon>Saccotheciaceae</taxon>
        <taxon>Aureobasidium</taxon>
    </lineage>
</organism>
<feature type="transmembrane region" description="Helical" evidence="8">
    <location>
        <begin position="140"/>
        <end position="158"/>
    </location>
</feature>
<proteinExistence type="inferred from homology"/>
<protein>
    <submittedName>
        <fullName evidence="9">C4-dicarboxylate transporter/malic acid transport protein</fullName>
    </submittedName>
</protein>
<dbReference type="Pfam" id="PF03595">
    <property type="entry name" value="SLAC1"/>
    <property type="match status" value="1"/>
</dbReference>
<feature type="transmembrane region" description="Helical" evidence="8">
    <location>
        <begin position="211"/>
        <end position="234"/>
    </location>
</feature>
<dbReference type="EMBL" id="QZAO01000061">
    <property type="protein sequence ID" value="THW76566.1"/>
    <property type="molecule type" value="Genomic_DNA"/>
</dbReference>
<feature type="transmembrane region" description="Helical" evidence="8">
    <location>
        <begin position="95"/>
        <end position="119"/>
    </location>
</feature>
<evidence type="ECO:0000256" key="8">
    <source>
        <dbReference type="SAM" id="Phobius"/>
    </source>
</evidence>
<feature type="transmembrane region" description="Helical" evidence="8">
    <location>
        <begin position="69"/>
        <end position="89"/>
    </location>
</feature>
<feature type="transmembrane region" description="Helical" evidence="8">
    <location>
        <begin position="404"/>
        <end position="424"/>
    </location>
</feature>
<feature type="transmembrane region" description="Helical" evidence="8">
    <location>
        <begin position="375"/>
        <end position="392"/>
    </location>
</feature>
<dbReference type="PANTHER" id="PTHR31686">
    <property type="match status" value="1"/>
</dbReference>
<dbReference type="InterPro" id="IPR038665">
    <property type="entry name" value="Voltage-dep_anion_channel_sf"/>
</dbReference>
<comment type="subcellular location">
    <subcellularLocation>
        <location evidence="1">Cell membrane</location>
        <topology evidence="1">Multi-pass membrane protein</topology>
    </subcellularLocation>
</comment>
<evidence type="ECO:0000256" key="1">
    <source>
        <dbReference type="ARBA" id="ARBA00004651"/>
    </source>
</evidence>
<evidence type="ECO:0000313" key="9">
    <source>
        <dbReference type="EMBL" id="THW76566.1"/>
    </source>
</evidence>
<evidence type="ECO:0000256" key="3">
    <source>
        <dbReference type="ARBA" id="ARBA00022448"/>
    </source>
</evidence>
<feature type="transmembrane region" description="Helical" evidence="8">
    <location>
        <begin position="246"/>
        <end position="270"/>
    </location>
</feature>
<evidence type="ECO:0000313" key="10">
    <source>
        <dbReference type="Proteomes" id="UP000308802"/>
    </source>
</evidence>
<dbReference type="PANTHER" id="PTHR31686:SF3">
    <property type="entry name" value="ACID TRANSPORT PROTEIN, PUTATIVE (AFU_ORTHOLOGUE AFUA_4G09410)-RELATED"/>
    <property type="match status" value="1"/>
</dbReference>